<evidence type="ECO:0000256" key="1">
    <source>
        <dbReference type="SAM" id="SignalP"/>
    </source>
</evidence>
<dbReference type="RefSeq" id="WP_146510277.1">
    <property type="nucleotide sequence ID" value="NZ_SIHI01000003.1"/>
</dbReference>
<dbReference type="OrthoDB" id="266400at2"/>
<organism evidence="2 3">
    <name type="scientific">Thalassoglobus neptunius</name>
    <dbReference type="NCBI Taxonomy" id="1938619"/>
    <lineage>
        <taxon>Bacteria</taxon>
        <taxon>Pseudomonadati</taxon>
        <taxon>Planctomycetota</taxon>
        <taxon>Planctomycetia</taxon>
        <taxon>Planctomycetales</taxon>
        <taxon>Planctomycetaceae</taxon>
        <taxon>Thalassoglobus</taxon>
    </lineage>
</organism>
<dbReference type="InterPro" id="IPR013783">
    <property type="entry name" value="Ig-like_fold"/>
</dbReference>
<accession>A0A5C5WYG7</accession>
<reference evidence="2 3" key="1">
    <citation type="submission" date="2019-02" db="EMBL/GenBank/DDBJ databases">
        <title>Deep-cultivation of Planctomycetes and their phenomic and genomic characterization uncovers novel biology.</title>
        <authorList>
            <person name="Wiegand S."/>
            <person name="Jogler M."/>
            <person name="Boedeker C."/>
            <person name="Pinto D."/>
            <person name="Vollmers J."/>
            <person name="Rivas-Marin E."/>
            <person name="Kohn T."/>
            <person name="Peeters S.H."/>
            <person name="Heuer A."/>
            <person name="Rast P."/>
            <person name="Oberbeckmann S."/>
            <person name="Bunk B."/>
            <person name="Jeske O."/>
            <person name="Meyerdierks A."/>
            <person name="Storesund J.E."/>
            <person name="Kallscheuer N."/>
            <person name="Luecker S."/>
            <person name="Lage O.M."/>
            <person name="Pohl T."/>
            <person name="Merkel B.J."/>
            <person name="Hornburger P."/>
            <person name="Mueller R.-W."/>
            <person name="Bruemmer F."/>
            <person name="Labrenz M."/>
            <person name="Spormann A.M."/>
            <person name="Op Den Camp H."/>
            <person name="Overmann J."/>
            <person name="Amann R."/>
            <person name="Jetten M.S.M."/>
            <person name="Mascher T."/>
            <person name="Medema M.H."/>
            <person name="Devos D.P."/>
            <person name="Kaster A.-K."/>
            <person name="Ovreas L."/>
            <person name="Rohde M."/>
            <person name="Galperin M.Y."/>
            <person name="Jogler C."/>
        </authorList>
    </citation>
    <scope>NUCLEOTIDE SEQUENCE [LARGE SCALE GENOMIC DNA]</scope>
    <source>
        <strain evidence="2 3">KOR42</strain>
    </source>
</reference>
<keyword evidence="3" id="KW-1185">Reference proteome</keyword>
<proteinExistence type="predicted"/>
<dbReference type="AlphaFoldDB" id="A0A5C5WYG7"/>
<dbReference type="Gene3D" id="2.60.40.10">
    <property type="entry name" value="Immunoglobulins"/>
    <property type="match status" value="1"/>
</dbReference>
<gene>
    <name evidence="2" type="ORF">KOR42_27570</name>
</gene>
<keyword evidence="1" id="KW-0732">Signal</keyword>
<dbReference type="EMBL" id="SIHI01000003">
    <property type="protein sequence ID" value="TWT55630.1"/>
    <property type="molecule type" value="Genomic_DNA"/>
</dbReference>
<evidence type="ECO:0000313" key="2">
    <source>
        <dbReference type="EMBL" id="TWT55630.1"/>
    </source>
</evidence>
<dbReference type="Proteomes" id="UP000317243">
    <property type="component" value="Unassembled WGS sequence"/>
</dbReference>
<evidence type="ECO:0000313" key="3">
    <source>
        <dbReference type="Proteomes" id="UP000317243"/>
    </source>
</evidence>
<feature type="chain" id="PRO_5022837395" evidence="1">
    <location>
        <begin position="24"/>
        <end position="427"/>
    </location>
</feature>
<feature type="signal peptide" evidence="1">
    <location>
        <begin position="1"/>
        <end position="23"/>
    </location>
</feature>
<name>A0A5C5WYG7_9PLAN</name>
<protein>
    <submittedName>
        <fullName evidence="2">Uncharacterized protein</fullName>
    </submittedName>
</protein>
<comment type="caution">
    <text evidence="2">The sequence shown here is derived from an EMBL/GenBank/DDBJ whole genome shotgun (WGS) entry which is preliminary data.</text>
</comment>
<sequence precursor="true">MTCRCSLVLFVAALFVVSDQCSGVDFDASVPPPGSVYREYILDNGGDADWRVTDPQATAEGAKKKLPNSILKFEVDELSHAVAATAVFDRWGGHLKTTSKRVRFNGGDWITIPEISTTPPEIAPEKFYSQDNPVIEVPIDQLKEGTNTLEGTCGVIENANWGQWGLYSMRLRIYLDPAEVSHPEVKIDSPVSGDVFGENPVVRLSADSENGISRVDVVACYHGFDENGDGEFLDWHEAYFQPTRGERAHLSEHVGTLTREPYELRWETEWIPDQNPGAIRLLTRAQDSRGVWTVSEVVDELTLERTEQTVRLFPAVDVPPRFGVRVGREESCRIPVDLKLTADAEARLALRTWHGWDGHHEPLSLNGHSFPIHGKNHHYDYDQLPISADWIRTGDNVFSIRSMTEHHMLEVLWPGPAILIRQPVDED</sequence>